<keyword evidence="13" id="KW-1185">Reference proteome</keyword>
<dbReference type="OrthoDB" id="9791746at2"/>
<dbReference type="Pfam" id="PF00639">
    <property type="entry name" value="Rotamase"/>
    <property type="match status" value="1"/>
</dbReference>
<dbReference type="SUPFAM" id="SSF54534">
    <property type="entry name" value="FKBP-like"/>
    <property type="match status" value="2"/>
</dbReference>
<evidence type="ECO:0000313" key="12">
    <source>
        <dbReference type="EMBL" id="PWE17342.1"/>
    </source>
</evidence>
<organism evidence="12 13">
    <name type="scientific">Marinicauda salina</name>
    <dbReference type="NCBI Taxonomy" id="2135793"/>
    <lineage>
        <taxon>Bacteria</taxon>
        <taxon>Pseudomonadati</taxon>
        <taxon>Pseudomonadota</taxon>
        <taxon>Alphaproteobacteria</taxon>
        <taxon>Maricaulales</taxon>
        <taxon>Maricaulaceae</taxon>
        <taxon>Marinicauda</taxon>
    </lineage>
</organism>
<evidence type="ECO:0000256" key="9">
    <source>
        <dbReference type="PROSITE-ProRule" id="PRU00278"/>
    </source>
</evidence>
<dbReference type="InterPro" id="IPR000297">
    <property type="entry name" value="PPIase_PpiC"/>
</dbReference>
<feature type="chain" id="PRO_5015420433" description="Parvulin-like PPIase" evidence="10">
    <location>
        <begin position="26"/>
        <end position="412"/>
    </location>
</feature>
<feature type="signal peptide" evidence="10">
    <location>
        <begin position="1"/>
        <end position="25"/>
    </location>
</feature>
<protein>
    <recommendedName>
        <fullName evidence="1">Parvulin-like PPIase</fullName>
    </recommendedName>
    <alternativeName>
        <fullName evidence="7">Peptidyl-prolyl cis-trans isomerase plp</fullName>
    </alternativeName>
    <alternativeName>
        <fullName evidence="8">Rotamase plp</fullName>
    </alternativeName>
</protein>
<dbReference type="Gene3D" id="1.10.4030.10">
    <property type="entry name" value="Porin chaperone SurA, peptide-binding domain"/>
    <property type="match status" value="1"/>
</dbReference>
<evidence type="ECO:0000256" key="10">
    <source>
        <dbReference type="SAM" id="SignalP"/>
    </source>
</evidence>
<dbReference type="Proteomes" id="UP000245168">
    <property type="component" value="Unassembled WGS sequence"/>
</dbReference>
<dbReference type="Pfam" id="PF09312">
    <property type="entry name" value="SurA_N"/>
    <property type="match status" value="1"/>
</dbReference>
<dbReference type="EMBL" id="QEXV01000003">
    <property type="protein sequence ID" value="PWE17342.1"/>
    <property type="molecule type" value="Genomic_DNA"/>
</dbReference>
<evidence type="ECO:0000256" key="4">
    <source>
        <dbReference type="ARBA" id="ARBA00023110"/>
    </source>
</evidence>
<dbReference type="RefSeq" id="WP_109252573.1">
    <property type="nucleotide sequence ID" value="NZ_QEXV01000003.1"/>
</dbReference>
<dbReference type="PROSITE" id="PS50198">
    <property type="entry name" value="PPIC_PPIASE_2"/>
    <property type="match status" value="1"/>
</dbReference>
<evidence type="ECO:0000256" key="3">
    <source>
        <dbReference type="ARBA" id="ARBA00022764"/>
    </source>
</evidence>
<evidence type="ECO:0000256" key="5">
    <source>
        <dbReference type="ARBA" id="ARBA00023186"/>
    </source>
</evidence>
<evidence type="ECO:0000259" key="11">
    <source>
        <dbReference type="PROSITE" id="PS50198"/>
    </source>
</evidence>
<evidence type="ECO:0000256" key="7">
    <source>
        <dbReference type="ARBA" id="ARBA00030642"/>
    </source>
</evidence>
<gene>
    <name evidence="12" type="ORF">DDZ18_06565</name>
</gene>
<dbReference type="InterPro" id="IPR050280">
    <property type="entry name" value="OMP_Chaperone_SurA"/>
</dbReference>
<evidence type="ECO:0000256" key="1">
    <source>
        <dbReference type="ARBA" id="ARBA00018370"/>
    </source>
</evidence>
<dbReference type="GO" id="GO:0003755">
    <property type="term" value="F:peptidyl-prolyl cis-trans isomerase activity"/>
    <property type="evidence" value="ECO:0007669"/>
    <property type="project" value="UniProtKB-KW"/>
</dbReference>
<dbReference type="SUPFAM" id="SSF109998">
    <property type="entry name" value="Triger factor/SurA peptide-binding domain-like"/>
    <property type="match status" value="1"/>
</dbReference>
<feature type="domain" description="PpiC" evidence="11">
    <location>
        <begin position="172"/>
        <end position="270"/>
    </location>
</feature>
<comment type="caution">
    <text evidence="12">The sequence shown here is derived from an EMBL/GenBank/DDBJ whole genome shotgun (WGS) entry which is preliminary data.</text>
</comment>
<evidence type="ECO:0000256" key="8">
    <source>
        <dbReference type="ARBA" id="ARBA00031484"/>
    </source>
</evidence>
<keyword evidence="4 9" id="KW-0697">Rotamase</keyword>
<keyword evidence="3" id="KW-0574">Periplasm</keyword>
<evidence type="ECO:0000256" key="2">
    <source>
        <dbReference type="ARBA" id="ARBA00022729"/>
    </source>
</evidence>
<dbReference type="AlphaFoldDB" id="A0A2U2BTL5"/>
<dbReference type="InterPro" id="IPR027304">
    <property type="entry name" value="Trigger_fact/SurA_dom_sf"/>
</dbReference>
<accession>A0A2U2BTL5</accession>
<dbReference type="Gene3D" id="3.10.50.40">
    <property type="match status" value="1"/>
</dbReference>
<dbReference type="PANTHER" id="PTHR47637:SF1">
    <property type="entry name" value="CHAPERONE SURA"/>
    <property type="match status" value="1"/>
</dbReference>
<dbReference type="InterPro" id="IPR015391">
    <property type="entry name" value="SurA_N"/>
</dbReference>
<keyword evidence="5" id="KW-0143">Chaperone</keyword>
<evidence type="ECO:0000313" key="13">
    <source>
        <dbReference type="Proteomes" id="UP000245168"/>
    </source>
</evidence>
<keyword evidence="6 9" id="KW-0413">Isomerase</keyword>
<name>A0A2U2BTL5_9PROT</name>
<keyword evidence="2 10" id="KW-0732">Signal</keyword>
<reference evidence="13" key="1">
    <citation type="submission" date="2018-05" db="EMBL/GenBank/DDBJ databases">
        <authorList>
            <person name="Liu B.-T."/>
        </authorList>
    </citation>
    <scope>NUCLEOTIDE SEQUENCE [LARGE SCALE GENOMIC DNA]</scope>
    <source>
        <strain evidence="13">WD6-1</strain>
    </source>
</reference>
<proteinExistence type="predicted"/>
<dbReference type="InterPro" id="IPR046357">
    <property type="entry name" value="PPIase_dom_sf"/>
</dbReference>
<sequence>MAIRYAVLALCAALLTAAVAPRAPAQQVEGIAAVVNDEPITTLDVRDRMRLIIFSAGVQPTEEALVRIQDQALRGLIDETLQLQQAREYEVEVTQEEVDAAIADIAERNGSTVEEIEQQLTSNGISVATLRQQIRAETAWQILVSGRYRSRVRISEQQIQMTLERMAQNASEPQYRLGEILIEVTGQNEDRARGMVQTVYEQLNQGVSFTTLAQQFSDAPSAANGGDTGWLTESQLRPQIAEAVQELPGPGSISPPIRVPGGYRIIALIDSREGAAVEQLTLKQITLPASQIDEDSRSRLEREVDRLEGCEGVEAAAGQVEGAIATDLGTIGANAVIPRIRDALSGLEPGQATDLIETAAGLQVFVLCDRSIGGAGIPSADQIENQLTNQQLSLLSRRWLRDVRREATIDIR</sequence>
<evidence type="ECO:0000256" key="6">
    <source>
        <dbReference type="ARBA" id="ARBA00023235"/>
    </source>
</evidence>
<dbReference type="PANTHER" id="PTHR47637">
    <property type="entry name" value="CHAPERONE SURA"/>
    <property type="match status" value="1"/>
</dbReference>